<comment type="subcellular location">
    <subcellularLocation>
        <location evidence="1">Membrane</location>
    </subcellularLocation>
</comment>
<feature type="domain" description="Band 7" evidence="6">
    <location>
        <begin position="135"/>
        <end position="294"/>
    </location>
</feature>
<evidence type="ECO:0000259" key="6">
    <source>
        <dbReference type="SMART" id="SM00244"/>
    </source>
</evidence>
<evidence type="ECO:0000256" key="5">
    <source>
        <dbReference type="SAM" id="Phobius"/>
    </source>
</evidence>
<dbReference type="GO" id="GO:0005886">
    <property type="term" value="C:plasma membrane"/>
    <property type="evidence" value="ECO:0007669"/>
    <property type="project" value="InterPro"/>
</dbReference>
<evidence type="ECO:0000256" key="4">
    <source>
        <dbReference type="SAM" id="MobiDB-lite"/>
    </source>
</evidence>
<feature type="compositionally biased region" description="Polar residues" evidence="4">
    <location>
        <begin position="65"/>
        <end position="98"/>
    </location>
</feature>
<organism evidence="7 8">
    <name type="scientific">Rotaria magnacalcarata</name>
    <dbReference type="NCBI Taxonomy" id="392030"/>
    <lineage>
        <taxon>Eukaryota</taxon>
        <taxon>Metazoa</taxon>
        <taxon>Spiralia</taxon>
        <taxon>Gnathifera</taxon>
        <taxon>Rotifera</taxon>
        <taxon>Eurotatoria</taxon>
        <taxon>Bdelloidea</taxon>
        <taxon>Philodinida</taxon>
        <taxon>Philodinidae</taxon>
        <taxon>Rotaria</taxon>
    </lineage>
</organism>
<keyword evidence="5" id="KW-1133">Transmembrane helix</keyword>
<gene>
    <name evidence="7" type="ORF">MBJ925_LOCUS14716</name>
</gene>
<evidence type="ECO:0000313" key="8">
    <source>
        <dbReference type="Proteomes" id="UP000663824"/>
    </source>
</evidence>
<dbReference type="InterPro" id="IPR018080">
    <property type="entry name" value="Band_7/stomatin-like_CS"/>
</dbReference>
<dbReference type="InterPro" id="IPR036013">
    <property type="entry name" value="Band_7/SPFH_dom_sf"/>
</dbReference>
<dbReference type="PANTHER" id="PTHR10264">
    <property type="entry name" value="BAND 7 PROTEIN-RELATED"/>
    <property type="match status" value="1"/>
</dbReference>
<comment type="caution">
    <text evidence="7">The sequence shown here is derived from an EMBL/GenBank/DDBJ whole genome shotgun (WGS) entry which is preliminary data.</text>
</comment>
<dbReference type="EMBL" id="CAJNRE010006897">
    <property type="protein sequence ID" value="CAF2059928.1"/>
    <property type="molecule type" value="Genomic_DNA"/>
</dbReference>
<dbReference type="PROSITE" id="PS01270">
    <property type="entry name" value="BAND_7"/>
    <property type="match status" value="1"/>
</dbReference>
<proteinExistence type="inferred from homology"/>
<keyword evidence="3 5" id="KW-0472">Membrane</keyword>
<dbReference type="SUPFAM" id="SSF117892">
    <property type="entry name" value="Band 7/SPFH domain"/>
    <property type="match status" value="1"/>
</dbReference>
<name>A0A816QFW0_9BILA</name>
<dbReference type="InterPro" id="IPR043202">
    <property type="entry name" value="Band-7_stomatin-like"/>
</dbReference>
<dbReference type="PRINTS" id="PR00721">
    <property type="entry name" value="STOMATIN"/>
</dbReference>
<dbReference type="Gene3D" id="3.30.479.30">
    <property type="entry name" value="Band 7 domain"/>
    <property type="match status" value="1"/>
</dbReference>
<dbReference type="AlphaFoldDB" id="A0A816QFW0"/>
<dbReference type="SMART" id="SM00244">
    <property type="entry name" value="PHB"/>
    <property type="match status" value="1"/>
</dbReference>
<evidence type="ECO:0000256" key="2">
    <source>
        <dbReference type="ARBA" id="ARBA00008164"/>
    </source>
</evidence>
<dbReference type="InterPro" id="IPR001107">
    <property type="entry name" value="Band_7"/>
</dbReference>
<dbReference type="InterPro" id="IPR001972">
    <property type="entry name" value="Stomatin_HflK_fam"/>
</dbReference>
<evidence type="ECO:0000313" key="7">
    <source>
        <dbReference type="EMBL" id="CAF2059928.1"/>
    </source>
</evidence>
<feature type="transmembrane region" description="Helical" evidence="5">
    <location>
        <begin position="112"/>
        <end position="133"/>
    </location>
</feature>
<dbReference type="FunFam" id="3.30.479.30:FF:000002">
    <property type="entry name" value="band 7 protein AGAP004871"/>
    <property type="match status" value="1"/>
</dbReference>
<dbReference type="Gene3D" id="6.10.250.2090">
    <property type="match status" value="1"/>
</dbReference>
<accession>A0A816QFW0</accession>
<evidence type="ECO:0000256" key="3">
    <source>
        <dbReference type="ARBA" id="ARBA00023136"/>
    </source>
</evidence>
<dbReference type="Proteomes" id="UP000663824">
    <property type="component" value="Unassembled WGS sequence"/>
</dbReference>
<protein>
    <recommendedName>
        <fullName evidence="6">Band 7 domain-containing protein</fullName>
    </recommendedName>
</protein>
<dbReference type="Pfam" id="PF01145">
    <property type="entry name" value="Band_7"/>
    <property type="match status" value="1"/>
</dbReference>
<comment type="similarity">
    <text evidence="2">Belongs to the band 7/mec-2 family.</text>
</comment>
<dbReference type="PANTHER" id="PTHR10264:SF19">
    <property type="entry name" value="AT06885P-RELATED"/>
    <property type="match status" value="1"/>
</dbReference>
<sequence>MHTYSLSMQWAYSTCIHLIRLFAVRGRDNLIIKEENMAATSLKEEIRPFASDRGTLQTAATTVRMPNTGFSDDPRQSPNDGGTLQTAATTVRMPNTGFSDDPRQSPNDGIGACGWILVVLSYILVGLTVPFSLCLCIKVVQEYERAVILRLGRIIPGGAKGPGLFFILPCVDTIIKVDLRTATFNVPPQEVLTRDSVTVSVDAVVYSRVFNPVISVTNVKNTQYATQLLAQTSLRNILGTKSLQEILTDREAIAASMQSHLDEGTDPWGVKVERVEIKDVRLPQSMQRSMAAEAEASREARAKVIAAEGEQKASRQLKEAADVIAESPIALQLRYLQTLTQISAEKNSTIIFPIPIELLSLVKRST</sequence>
<keyword evidence="5" id="KW-0812">Transmembrane</keyword>
<evidence type="ECO:0000256" key="1">
    <source>
        <dbReference type="ARBA" id="ARBA00004370"/>
    </source>
</evidence>
<reference evidence="7" key="1">
    <citation type="submission" date="2021-02" db="EMBL/GenBank/DDBJ databases">
        <authorList>
            <person name="Nowell W R."/>
        </authorList>
    </citation>
    <scope>NUCLEOTIDE SEQUENCE</scope>
</reference>
<feature type="region of interest" description="Disordered" evidence="4">
    <location>
        <begin position="65"/>
        <end position="104"/>
    </location>
</feature>